<comment type="caution">
    <text evidence="1">The sequence shown here is derived from an EMBL/GenBank/DDBJ whole genome shotgun (WGS) entry which is preliminary data.</text>
</comment>
<dbReference type="Proteomes" id="UP001054945">
    <property type="component" value="Unassembled WGS sequence"/>
</dbReference>
<dbReference type="AlphaFoldDB" id="A0AAV4TQU4"/>
<gene>
    <name evidence="1" type="ORF">CEXT_159891</name>
</gene>
<evidence type="ECO:0000313" key="1">
    <source>
        <dbReference type="EMBL" id="GIY48424.1"/>
    </source>
</evidence>
<sequence>MELSRINLRKKIALIAFTDLGSLSIGKTVGVLEKMDLCQKVDIKLNRILSRHLSGHPEKRREVVVDPMGKREIKGTKVMTGIRGKVPSFSGGEGGWVQWDGEMTFPQLRIGFAREDVYPFRSGELSSLS</sequence>
<evidence type="ECO:0000313" key="2">
    <source>
        <dbReference type="Proteomes" id="UP001054945"/>
    </source>
</evidence>
<organism evidence="1 2">
    <name type="scientific">Caerostris extrusa</name>
    <name type="common">Bark spider</name>
    <name type="synonym">Caerostris bankana</name>
    <dbReference type="NCBI Taxonomy" id="172846"/>
    <lineage>
        <taxon>Eukaryota</taxon>
        <taxon>Metazoa</taxon>
        <taxon>Ecdysozoa</taxon>
        <taxon>Arthropoda</taxon>
        <taxon>Chelicerata</taxon>
        <taxon>Arachnida</taxon>
        <taxon>Araneae</taxon>
        <taxon>Araneomorphae</taxon>
        <taxon>Entelegynae</taxon>
        <taxon>Araneoidea</taxon>
        <taxon>Araneidae</taxon>
        <taxon>Caerostris</taxon>
    </lineage>
</organism>
<protein>
    <submittedName>
        <fullName evidence="1">Uncharacterized protein</fullName>
    </submittedName>
</protein>
<accession>A0AAV4TQU4</accession>
<reference evidence="1 2" key="1">
    <citation type="submission" date="2021-06" db="EMBL/GenBank/DDBJ databases">
        <title>Caerostris extrusa draft genome.</title>
        <authorList>
            <person name="Kono N."/>
            <person name="Arakawa K."/>
        </authorList>
    </citation>
    <scope>NUCLEOTIDE SEQUENCE [LARGE SCALE GENOMIC DNA]</scope>
</reference>
<keyword evidence="2" id="KW-1185">Reference proteome</keyword>
<proteinExistence type="predicted"/>
<dbReference type="EMBL" id="BPLR01011713">
    <property type="protein sequence ID" value="GIY48424.1"/>
    <property type="molecule type" value="Genomic_DNA"/>
</dbReference>
<name>A0AAV4TQU4_CAEEX</name>